<gene>
    <name evidence="2" type="ORF">GB993_01115</name>
</gene>
<evidence type="ECO:0000313" key="2">
    <source>
        <dbReference type="EMBL" id="MYV16129.1"/>
    </source>
</evidence>
<keyword evidence="2" id="KW-0808">Transferase</keyword>
<dbReference type="InterPro" id="IPR000182">
    <property type="entry name" value="GNAT_dom"/>
</dbReference>
<dbReference type="Pfam" id="PF13673">
    <property type="entry name" value="Acetyltransf_10"/>
    <property type="match status" value="1"/>
</dbReference>
<evidence type="ECO:0000259" key="1">
    <source>
        <dbReference type="PROSITE" id="PS51186"/>
    </source>
</evidence>
<dbReference type="EMBL" id="WEZQ01000001">
    <property type="protein sequence ID" value="MYV16129.1"/>
    <property type="molecule type" value="Genomic_DNA"/>
</dbReference>
<dbReference type="Gene3D" id="3.40.630.30">
    <property type="match status" value="1"/>
</dbReference>
<feature type="domain" description="N-acetyltransferase" evidence="1">
    <location>
        <begin position="14"/>
        <end position="158"/>
    </location>
</feature>
<accession>A0A6N9HZX1</accession>
<evidence type="ECO:0000313" key="3">
    <source>
        <dbReference type="Proteomes" id="UP000449209"/>
    </source>
</evidence>
<dbReference type="InterPro" id="IPR016181">
    <property type="entry name" value="Acyl_CoA_acyltransferase"/>
</dbReference>
<dbReference type="OrthoDB" id="9786032at2"/>
<dbReference type="RefSeq" id="WP_161002735.1">
    <property type="nucleotide sequence ID" value="NZ_WEZQ01000001.1"/>
</dbReference>
<dbReference type="GO" id="GO:0016747">
    <property type="term" value="F:acyltransferase activity, transferring groups other than amino-acyl groups"/>
    <property type="evidence" value="ECO:0007669"/>
    <property type="project" value="InterPro"/>
</dbReference>
<comment type="caution">
    <text evidence="2">The sequence shown here is derived from an EMBL/GenBank/DDBJ whole genome shotgun (WGS) entry which is preliminary data.</text>
</comment>
<sequence>MENEFQLVDDQQLIIIQQMYKLAFKQLFEKYHDKYTNPYMETLETLRKKSEQPNSAYYLFHIHKKNVGMFRLTTDSSMSLGRISPLLILPDFQGHGYAQKMLKDVESQFPSIHHWSLDTIKEEKKLVSLYQKAGYTRLPNKEKTISGNMHIIYFTRDI</sequence>
<name>A0A6N9HZX1_9LACO</name>
<reference evidence="2 3" key="1">
    <citation type="journal article" date="2019" name="Appl. Environ. Microbiol.">
        <title>Genetic determinants of hydroxycinnamic acid metabolism in heterofermentative lactobacilli.</title>
        <authorList>
            <person name="Gaur G."/>
            <person name="Oh J.H."/>
            <person name="Filannino P."/>
            <person name="Gobbetti M."/>
            <person name="van Pijkeren J.P."/>
            <person name="Ganzle M.G."/>
        </authorList>
    </citation>
    <scope>NUCLEOTIDE SEQUENCE [LARGE SCALE GENOMIC DNA]</scope>
    <source>
        <strain evidence="2 3">C5</strain>
    </source>
</reference>
<organism evidence="2 3">
    <name type="scientific">Furfurilactobacillus milii</name>
    <dbReference type="NCBI Taxonomy" id="2888272"/>
    <lineage>
        <taxon>Bacteria</taxon>
        <taxon>Bacillati</taxon>
        <taxon>Bacillota</taxon>
        <taxon>Bacilli</taxon>
        <taxon>Lactobacillales</taxon>
        <taxon>Lactobacillaceae</taxon>
        <taxon>Furfurilactobacillus</taxon>
    </lineage>
</organism>
<dbReference type="AlphaFoldDB" id="A0A6N9HZX1"/>
<dbReference type="PROSITE" id="PS51186">
    <property type="entry name" value="GNAT"/>
    <property type="match status" value="1"/>
</dbReference>
<dbReference type="Proteomes" id="UP000449209">
    <property type="component" value="Unassembled WGS sequence"/>
</dbReference>
<dbReference type="CDD" id="cd04301">
    <property type="entry name" value="NAT_SF"/>
    <property type="match status" value="1"/>
</dbReference>
<proteinExistence type="predicted"/>
<protein>
    <submittedName>
        <fullName evidence="2">GNAT family N-acetyltransferase</fullName>
    </submittedName>
</protein>
<dbReference type="SUPFAM" id="SSF55729">
    <property type="entry name" value="Acyl-CoA N-acyltransferases (Nat)"/>
    <property type="match status" value="1"/>
</dbReference>